<feature type="chain" id="PRO_5012251800" evidence="2">
    <location>
        <begin position="22"/>
        <end position="85"/>
    </location>
</feature>
<dbReference type="EMBL" id="FQWQ01000004">
    <property type="protein sequence ID" value="SHH73641.1"/>
    <property type="molecule type" value="Genomic_DNA"/>
</dbReference>
<keyword evidence="1" id="KW-0812">Transmembrane</keyword>
<reference evidence="3 4" key="1">
    <citation type="submission" date="2016-11" db="EMBL/GenBank/DDBJ databases">
        <authorList>
            <person name="Jaros S."/>
            <person name="Januszkiewicz K."/>
            <person name="Wedrychowicz H."/>
        </authorList>
    </citation>
    <scope>NUCLEOTIDE SEQUENCE [LARGE SCALE GENOMIC DNA]</scope>
    <source>
        <strain evidence="3 4">DSM 24574</strain>
    </source>
</reference>
<name>A0A1M5VEM0_9BACT</name>
<dbReference type="Proteomes" id="UP000184212">
    <property type="component" value="Unassembled WGS sequence"/>
</dbReference>
<evidence type="ECO:0000313" key="3">
    <source>
        <dbReference type="EMBL" id="SHH73641.1"/>
    </source>
</evidence>
<organism evidence="3 4">
    <name type="scientific">Chryseolinea serpens</name>
    <dbReference type="NCBI Taxonomy" id="947013"/>
    <lineage>
        <taxon>Bacteria</taxon>
        <taxon>Pseudomonadati</taxon>
        <taxon>Bacteroidota</taxon>
        <taxon>Cytophagia</taxon>
        <taxon>Cytophagales</taxon>
        <taxon>Fulvivirgaceae</taxon>
        <taxon>Chryseolinea</taxon>
    </lineage>
</organism>
<evidence type="ECO:0000256" key="1">
    <source>
        <dbReference type="SAM" id="Phobius"/>
    </source>
</evidence>
<keyword evidence="1" id="KW-0472">Membrane</keyword>
<dbReference type="OrthoDB" id="678747at2"/>
<keyword evidence="2" id="KW-0732">Signal</keyword>
<feature type="signal peptide" evidence="2">
    <location>
        <begin position="1"/>
        <end position="21"/>
    </location>
</feature>
<proteinExistence type="predicted"/>
<dbReference type="AlphaFoldDB" id="A0A1M5VEM0"/>
<keyword evidence="1" id="KW-1133">Transmembrane helix</keyword>
<protein>
    <submittedName>
        <fullName evidence="3">Uncharacterized protein</fullName>
    </submittedName>
</protein>
<dbReference type="RefSeq" id="WP_073139984.1">
    <property type="nucleotide sequence ID" value="NZ_FQWQ01000004.1"/>
</dbReference>
<dbReference type="STRING" id="947013.SAMN04488109_5047"/>
<accession>A0A1M5VEM0</accession>
<evidence type="ECO:0000313" key="4">
    <source>
        <dbReference type="Proteomes" id="UP000184212"/>
    </source>
</evidence>
<sequence length="85" mass="9341">MKKAAFLSIVFVIIATAQSVAQCAMCRSTLENNYAAGKPGIAAGINTGILYLLSMPYLAVLVLWYFWYKTSRNARKELSHGPVAR</sequence>
<feature type="transmembrane region" description="Helical" evidence="1">
    <location>
        <begin position="47"/>
        <end position="68"/>
    </location>
</feature>
<keyword evidence="4" id="KW-1185">Reference proteome</keyword>
<evidence type="ECO:0000256" key="2">
    <source>
        <dbReference type="SAM" id="SignalP"/>
    </source>
</evidence>
<gene>
    <name evidence="3" type="ORF">SAMN04488109_5047</name>
</gene>